<evidence type="ECO:0000313" key="3">
    <source>
        <dbReference type="Proteomes" id="UP001437256"/>
    </source>
</evidence>
<name>A0ABR2Z6N8_9AGAR</name>
<reference evidence="2 3" key="1">
    <citation type="submission" date="2024-05" db="EMBL/GenBank/DDBJ databases">
        <title>A draft genome resource for the thread blight pathogen Marasmius tenuissimus strain MS-2.</title>
        <authorList>
            <person name="Yulfo-Soto G.E."/>
            <person name="Baruah I.K."/>
            <person name="Amoako-Attah I."/>
            <person name="Bukari Y."/>
            <person name="Meinhardt L.W."/>
            <person name="Bailey B.A."/>
            <person name="Cohen S.P."/>
        </authorList>
    </citation>
    <scope>NUCLEOTIDE SEQUENCE [LARGE SCALE GENOMIC DNA]</scope>
    <source>
        <strain evidence="2 3">MS-2</strain>
    </source>
</reference>
<keyword evidence="3" id="KW-1185">Reference proteome</keyword>
<accession>A0ABR2Z6N8</accession>
<protein>
    <submittedName>
        <fullName evidence="2">Uncharacterized protein</fullName>
    </submittedName>
</protein>
<proteinExistence type="predicted"/>
<sequence length="78" mass="8556">GIAPTLIIVRVAYQKSVDSVQQMVSIHFAEHESQREVGNRAIQTALGIHSDTQHDNTSSGPPLDKVLVEEKHNEGQIV</sequence>
<evidence type="ECO:0000256" key="1">
    <source>
        <dbReference type="SAM" id="MobiDB-lite"/>
    </source>
</evidence>
<evidence type="ECO:0000313" key="2">
    <source>
        <dbReference type="EMBL" id="KAL0056947.1"/>
    </source>
</evidence>
<feature type="region of interest" description="Disordered" evidence="1">
    <location>
        <begin position="50"/>
        <end position="78"/>
    </location>
</feature>
<dbReference type="Proteomes" id="UP001437256">
    <property type="component" value="Unassembled WGS sequence"/>
</dbReference>
<dbReference type="EMBL" id="JBBXMP010000792">
    <property type="protein sequence ID" value="KAL0056947.1"/>
    <property type="molecule type" value="Genomic_DNA"/>
</dbReference>
<feature type="non-terminal residue" evidence="2">
    <location>
        <position position="1"/>
    </location>
</feature>
<comment type="caution">
    <text evidence="2">The sequence shown here is derived from an EMBL/GenBank/DDBJ whole genome shotgun (WGS) entry which is preliminary data.</text>
</comment>
<feature type="compositionally biased region" description="Basic and acidic residues" evidence="1">
    <location>
        <begin position="66"/>
        <end position="78"/>
    </location>
</feature>
<organism evidence="2 3">
    <name type="scientific">Marasmius tenuissimus</name>
    <dbReference type="NCBI Taxonomy" id="585030"/>
    <lineage>
        <taxon>Eukaryota</taxon>
        <taxon>Fungi</taxon>
        <taxon>Dikarya</taxon>
        <taxon>Basidiomycota</taxon>
        <taxon>Agaricomycotina</taxon>
        <taxon>Agaricomycetes</taxon>
        <taxon>Agaricomycetidae</taxon>
        <taxon>Agaricales</taxon>
        <taxon>Marasmiineae</taxon>
        <taxon>Marasmiaceae</taxon>
        <taxon>Marasmius</taxon>
    </lineage>
</organism>
<gene>
    <name evidence="2" type="ORF">AAF712_016436</name>
</gene>